<dbReference type="Gramene" id="TraesLAC7A03G03940120.1">
    <property type="protein sequence ID" value="TraesLAC7A03G03940120.1.CDS1"/>
    <property type="gene ID" value="TraesLAC7A03G03940120"/>
</dbReference>
<dbReference type="AlphaFoldDB" id="A0A3B6RPD0"/>
<name>A0A3B6RPD0_WHEAT</name>
<dbReference type="Gramene" id="TraesCS7A03G1050500.1">
    <property type="protein sequence ID" value="TraesCS7A03G1050500.1.CDS1"/>
    <property type="gene ID" value="TraesCS7A03G1050500"/>
</dbReference>
<dbReference type="Proteomes" id="UP000019116">
    <property type="component" value="Chromosome 7A"/>
</dbReference>
<dbReference type="Gramene" id="TraesCAD_scaffold_108987_01G000200.1">
    <property type="protein sequence ID" value="TraesCAD_scaffold_108987_01G000200.1"/>
    <property type="gene ID" value="TraesCAD_scaffold_108987_01G000200"/>
</dbReference>
<dbReference type="Gramene" id="TraesNOR7A03G04029810.1">
    <property type="protein sequence ID" value="TraesNOR7A03G04029810.1.CDS1"/>
    <property type="gene ID" value="TraesNOR7A03G04029810"/>
</dbReference>
<accession>A0A3B6RPD0</accession>
<dbReference type="OMA" id="HPWISTV"/>
<reference evidence="1" key="1">
    <citation type="submission" date="2018-08" db="EMBL/GenBank/DDBJ databases">
        <authorList>
            <person name="Rossello M."/>
        </authorList>
    </citation>
    <scope>NUCLEOTIDE SEQUENCE [LARGE SCALE GENOMIC DNA]</scope>
    <source>
        <strain evidence="1">cv. Chinese Spring</strain>
    </source>
</reference>
<reference evidence="1" key="2">
    <citation type="submission" date="2018-10" db="UniProtKB">
        <authorList>
            <consortium name="EnsemblPlants"/>
        </authorList>
    </citation>
    <scope>IDENTIFICATION</scope>
</reference>
<sequence length="78" mass="8261">MIRTLVDIGAELDMVTSIVLLDWPIYVDVVSLSAHPWISTVGCLGSIDKLMLSEFSIAATSVMAGRSTGSSWAQSSAT</sequence>
<keyword evidence="2" id="KW-1185">Reference proteome</keyword>
<dbReference type="Gramene" id="TraesCS7A02G433400.1">
    <property type="protein sequence ID" value="TraesCS7A02G433400.1.cds1"/>
    <property type="gene ID" value="TraesCS7A02G433400"/>
</dbReference>
<organism evidence="1">
    <name type="scientific">Triticum aestivum</name>
    <name type="common">Wheat</name>
    <dbReference type="NCBI Taxonomy" id="4565"/>
    <lineage>
        <taxon>Eukaryota</taxon>
        <taxon>Viridiplantae</taxon>
        <taxon>Streptophyta</taxon>
        <taxon>Embryophyta</taxon>
        <taxon>Tracheophyta</taxon>
        <taxon>Spermatophyta</taxon>
        <taxon>Magnoliopsida</taxon>
        <taxon>Liliopsida</taxon>
        <taxon>Poales</taxon>
        <taxon>Poaceae</taxon>
        <taxon>BOP clade</taxon>
        <taxon>Pooideae</taxon>
        <taxon>Triticodae</taxon>
        <taxon>Triticeae</taxon>
        <taxon>Triticinae</taxon>
        <taxon>Triticum</taxon>
    </lineage>
</organism>
<evidence type="ECO:0000313" key="2">
    <source>
        <dbReference type="Proteomes" id="UP000019116"/>
    </source>
</evidence>
<proteinExistence type="predicted"/>
<dbReference type="EnsemblPlants" id="TraesCS7A02G433400.1">
    <property type="protein sequence ID" value="TraesCS7A02G433400.1.cds1"/>
    <property type="gene ID" value="TraesCS7A02G433400"/>
</dbReference>
<dbReference type="Gramene" id="TraesCLE_scaffold_107543_01G000300.1">
    <property type="protein sequence ID" value="TraesCLE_scaffold_107543_01G000300.1"/>
    <property type="gene ID" value="TraesCLE_scaffold_107543_01G000300"/>
</dbReference>
<protein>
    <submittedName>
        <fullName evidence="1">Uncharacterized protein</fullName>
    </submittedName>
</protein>
<evidence type="ECO:0000313" key="1">
    <source>
        <dbReference type="EnsemblPlants" id="TraesCS7A02G433400.1.cds1"/>
    </source>
</evidence>